<evidence type="ECO:0000256" key="1">
    <source>
        <dbReference type="SAM" id="MobiDB-lite"/>
    </source>
</evidence>
<protein>
    <submittedName>
        <fullName evidence="2">Uncharacterized protein</fullName>
    </submittedName>
</protein>
<evidence type="ECO:0000313" key="3">
    <source>
        <dbReference type="Proteomes" id="UP001302602"/>
    </source>
</evidence>
<accession>A0AAN6TZV5</accession>
<dbReference type="RefSeq" id="XP_062646977.1">
    <property type="nucleotide sequence ID" value="XM_062793035.1"/>
</dbReference>
<reference evidence="2" key="2">
    <citation type="submission" date="2023-05" db="EMBL/GenBank/DDBJ databases">
        <authorList>
            <consortium name="Lawrence Berkeley National Laboratory"/>
            <person name="Steindorff A."/>
            <person name="Hensen N."/>
            <person name="Bonometti L."/>
            <person name="Westerberg I."/>
            <person name="Brannstrom I.O."/>
            <person name="Guillou S."/>
            <person name="Cros-Aarteil S."/>
            <person name="Calhoun S."/>
            <person name="Haridas S."/>
            <person name="Kuo A."/>
            <person name="Mondo S."/>
            <person name="Pangilinan J."/>
            <person name="Riley R."/>
            <person name="Labutti K."/>
            <person name="Andreopoulos B."/>
            <person name="Lipzen A."/>
            <person name="Chen C."/>
            <person name="Yanf M."/>
            <person name="Daum C."/>
            <person name="Ng V."/>
            <person name="Clum A."/>
            <person name="Ohm R."/>
            <person name="Martin F."/>
            <person name="Silar P."/>
            <person name="Natvig D."/>
            <person name="Lalanne C."/>
            <person name="Gautier V."/>
            <person name="Ament-Velasquez S.L."/>
            <person name="Kruys A."/>
            <person name="Hutchinson M.I."/>
            <person name="Powell A.J."/>
            <person name="Barry K."/>
            <person name="Miller A.N."/>
            <person name="Grigoriev I.V."/>
            <person name="Debuchy R."/>
            <person name="Gladieux P."/>
            <person name="Thoren M.H."/>
            <person name="Johannesson H."/>
        </authorList>
    </citation>
    <scope>NUCLEOTIDE SEQUENCE</scope>
    <source>
        <strain evidence="2">CBS 731.68</strain>
    </source>
</reference>
<reference evidence="2" key="1">
    <citation type="journal article" date="2023" name="Mol. Phylogenet. Evol.">
        <title>Genome-scale phylogeny and comparative genomics of the fungal order Sordariales.</title>
        <authorList>
            <person name="Hensen N."/>
            <person name="Bonometti L."/>
            <person name="Westerberg I."/>
            <person name="Brannstrom I.O."/>
            <person name="Guillou S."/>
            <person name="Cros-Aarteil S."/>
            <person name="Calhoun S."/>
            <person name="Haridas S."/>
            <person name="Kuo A."/>
            <person name="Mondo S."/>
            <person name="Pangilinan J."/>
            <person name="Riley R."/>
            <person name="LaButti K."/>
            <person name="Andreopoulos B."/>
            <person name="Lipzen A."/>
            <person name="Chen C."/>
            <person name="Yan M."/>
            <person name="Daum C."/>
            <person name="Ng V."/>
            <person name="Clum A."/>
            <person name="Steindorff A."/>
            <person name="Ohm R.A."/>
            <person name="Martin F."/>
            <person name="Silar P."/>
            <person name="Natvig D.O."/>
            <person name="Lalanne C."/>
            <person name="Gautier V."/>
            <person name="Ament-Velasquez S.L."/>
            <person name="Kruys A."/>
            <person name="Hutchinson M.I."/>
            <person name="Powell A.J."/>
            <person name="Barry K."/>
            <person name="Miller A.N."/>
            <person name="Grigoriev I.V."/>
            <person name="Debuchy R."/>
            <person name="Gladieux P."/>
            <person name="Hiltunen Thoren M."/>
            <person name="Johannesson H."/>
        </authorList>
    </citation>
    <scope>NUCLEOTIDE SEQUENCE</scope>
    <source>
        <strain evidence="2">CBS 731.68</strain>
    </source>
</reference>
<feature type="region of interest" description="Disordered" evidence="1">
    <location>
        <begin position="198"/>
        <end position="217"/>
    </location>
</feature>
<dbReference type="EMBL" id="MU853229">
    <property type="protein sequence ID" value="KAK4123206.1"/>
    <property type="molecule type" value="Genomic_DNA"/>
</dbReference>
<comment type="caution">
    <text evidence="2">The sequence shown here is derived from an EMBL/GenBank/DDBJ whole genome shotgun (WGS) entry which is preliminary data.</text>
</comment>
<dbReference type="AlphaFoldDB" id="A0AAN6TZV5"/>
<sequence>MALMLHCWRDLAKAGRAVRLANRPASSIQVQPLLFCPAKTVLIHDFRNSAVVPPSSTTLVGFRTQTAHPSSSSRQQPWMVRERPEIVCTAEPHPRLVFLSHFPAIDPPPVRRAQVTCHNVRTEGGATGERFLGDPRMQFCIKTAEEAQFESCPGKRLDSRRTLRCFEKLSAQVVSRLRELGWGSLHRNRLITLGARFKSRSQPDPHSRTTRHDGPEAFAISTTIKSQL</sequence>
<dbReference type="Proteomes" id="UP001302602">
    <property type="component" value="Unassembled WGS sequence"/>
</dbReference>
<dbReference type="GeneID" id="87829804"/>
<organism evidence="2 3">
    <name type="scientific">Parathielavia appendiculata</name>
    <dbReference type="NCBI Taxonomy" id="2587402"/>
    <lineage>
        <taxon>Eukaryota</taxon>
        <taxon>Fungi</taxon>
        <taxon>Dikarya</taxon>
        <taxon>Ascomycota</taxon>
        <taxon>Pezizomycotina</taxon>
        <taxon>Sordariomycetes</taxon>
        <taxon>Sordariomycetidae</taxon>
        <taxon>Sordariales</taxon>
        <taxon>Chaetomiaceae</taxon>
        <taxon>Parathielavia</taxon>
    </lineage>
</organism>
<keyword evidence="3" id="KW-1185">Reference proteome</keyword>
<evidence type="ECO:0000313" key="2">
    <source>
        <dbReference type="EMBL" id="KAK4123206.1"/>
    </source>
</evidence>
<name>A0AAN6TZV5_9PEZI</name>
<feature type="compositionally biased region" description="Basic and acidic residues" evidence="1">
    <location>
        <begin position="201"/>
        <end position="215"/>
    </location>
</feature>
<gene>
    <name evidence="2" type="ORF">N657DRAFT_645949</name>
</gene>
<proteinExistence type="predicted"/>